<organism evidence="1 2">
    <name type="scientific">Aspergillus aculeatinus CBS 121060</name>
    <dbReference type="NCBI Taxonomy" id="1448322"/>
    <lineage>
        <taxon>Eukaryota</taxon>
        <taxon>Fungi</taxon>
        <taxon>Dikarya</taxon>
        <taxon>Ascomycota</taxon>
        <taxon>Pezizomycotina</taxon>
        <taxon>Eurotiomycetes</taxon>
        <taxon>Eurotiomycetidae</taxon>
        <taxon>Eurotiales</taxon>
        <taxon>Aspergillaceae</taxon>
        <taxon>Aspergillus</taxon>
        <taxon>Aspergillus subgen. Circumdati</taxon>
    </lineage>
</organism>
<sequence length="181" mass="19826">MRRHEPSVGVPTRPGSNPPAFCFSSSCRVPRIHKAPFSSVFPSSLHCPTQPTHLSSSLSFSFSSTTIIPISSFSSFLFSSFLFSSFLFLASLFSSFLFSFFHFSSSFFSFSSHSLLILFSFSSHHSFCPFQPSPSLLSAPSLPIFFSPPYHPRDRYVTPTLSPVANGLSLFVSCAGSSICS</sequence>
<evidence type="ECO:0000313" key="2">
    <source>
        <dbReference type="Proteomes" id="UP000249661"/>
    </source>
</evidence>
<accession>A0ACD1H9D6</accession>
<dbReference type="Proteomes" id="UP000249661">
    <property type="component" value="Unassembled WGS sequence"/>
</dbReference>
<keyword evidence="2" id="KW-1185">Reference proteome</keyword>
<protein>
    <submittedName>
        <fullName evidence="1">Uncharacterized protein</fullName>
    </submittedName>
</protein>
<proteinExistence type="predicted"/>
<evidence type="ECO:0000313" key="1">
    <source>
        <dbReference type="EMBL" id="RAH70167.1"/>
    </source>
</evidence>
<gene>
    <name evidence="1" type="ORF">BO66DRAFT_90439</name>
</gene>
<name>A0ACD1H9D6_9EURO</name>
<dbReference type="EMBL" id="KZ824956">
    <property type="protein sequence ID" value="RAH70167.1"/>
    <property type="molecule type" value="Genomic_DNA"/>
</dbReference>
<reference evidence="1" key="1">
    <citation type="submission" date="2018-02" db="EMBL/GenBank/DDBJ databases">
        <title>The genomes of Aspergillus section Nigri reveals drivers in fungal speciation.</title>
        <authorList>
            <consortium name="DOE Joint Genome Institute"/>
            <person name="Vesth T.C."/>
            <person name="Nybo J."/>
            <person name="Theobald S."/>
            <person name="Brandl J."/>
            <person name="Frisvad J.C."/>
            <person name="Nielsen K.F."/>
            <person name="Lyhne E.K."/>
            <person name="Kogle M.E."/>
            <person name="Kuo A."/>
            <person name="Riley R."/>
            <person name="Clum A."/>
            <person name="Nolan M."/>
            <person name="Lipzen A."/>
            <person name="Salamov A."/>
            <person name="Henrissat B."/>
            <person name="Wiebenga A."/>
            <person name="De vries R.P."/>
            <person name="Grigoriev I.V."/>
            <person name="Mortensen U.H."/>
            <person name="Andersen M.R."/>
            <person name="Baker S.E."/>
        </authorList>
    </citation>
    <scope>NUCLEOTIDE SEQUENCE</scope>
    <source>
        <strain evidence="1">CBS 121060</strain>
    </source>
</reference>